<feature type="domain" description="Formyl transferase N-terminal" evidence="5">
    <location>
        <begin position="3"/>
        <end position="181"/>
    </location>
</feature>
<organism evidence="6 7">
    <name type="scientific">Cetobacterium somerae ATCC BAA-474</name>
    <dbReference type="NCBI Taxonomy" id="1319815"/>
    <lineage>
        <taxon>Bacteria</taxon>
        <taxon>Fusobacteriati</taxon>
        <taxon>Fusobacteriota</taxon>
        <taxon>Fusobacteriia</taxon>
        <taxon>Fusobacteriales</taxon>
        <taxon>Fusobacteriaceae</taxon>
        <taxon>Cetobacterium</taxon>
    </lineage>
</organism>
<feature type="active site" description="Proton donor" evidence="4">
    <location>
        <position position="110"/>
    </location>
</feature>
<protein>
    <recommendedName>
        <fullName evidence="4">Phosphoribosylglycinamide formyltransferase</fullName>
        <ecNumber evidence="4">2.1.2.2</ecNumber>
    </recommendedName>
    <alternativeName>
        <fullName evidence="4">5'-phosphoribosylglycinamide transformylase</fullName>
    </alternativeName>
    <alternativeName>
        <fullName evidence="4">GAR transformylase</fullName>
        <shortName evidence="4">GART</shortName>
    </alternativeName>
</protein>
<comment type="pathway">
    <text evidence="1 4">Purine metabolism; IMP biosynthesis via de novo pathway; N(2)-formyl-N(1)-(5-phospho-D-ribosyl)glycinamide from N(1)-(5-phospho-D-ribosyl)glycinamide (10-formyl THF route): step 1/1.</text>
</comment>
<dbReference type="PANTHER" id="PTHR43369">
    <property type="entry name" value="PHOSPHORIBOSYLGLYCINAMIDE FORMYLTRANSFERASE"/>
    <property type="match status" value="1"/>
</dbReference>
<gene>
    <name evidence="4" type="primary">purN</name>
    <name evidence="6" type="ORF">HMPREF0202_01396</name>
</gene>
<evidence type="ECO:0000313" key="6">
    <source>
        <dbReference type="EMBL" id="ERT68588.1"/>
    </source>
</evidence>
<dbReference type="EC" id="2.1.2.2" evidence="4"/>
<dbReference type="CDD" id="cd08645">
    <property type="entry name" value="FMT_core_GART"/>
    <property type="match status" value="1"/>
</dbReference>
<evidence type="ECO:0000259" key="5">
    <source>
        <dbReference type="Pfam" id="PF00551"/>
    </source>
</evidence>
<feature type="binding site" evidence="4">
    <location>
        <begin position="91"/>
        <end position="94"/>
    </location>
    <ligand>
        <name>(6R)-10-formyltetrahydrofolate</name>
        <dbReference type="ChEBI" id="CHEBI:195366"/>
    </ligand>
</feature>
<dbReference type="eggNOG" id="COG0299">
    <property type="taxonomic scope" value="Bacteria"/>
</dbReference>
<dbReference type="InterPro" id="IPR004607">
    <property type="entry name" value="GART"/>
</dbReference>
<dbReference type="PANTHER" id="PTHR43369:SF2">
    <property type="entry name" value="PHOSPHORIBOSYLGLYCINAMIDE FORMYLTRANSFERASE"/>
    <property type="match status" value="1"/>
</dbReference>
<feature type="binding site" evidence="4">
    <location>
        <position position="108"/>
    </location>
    <ligand>
        <name>(6R)-10-formyltetrahydrofolate</name>
        <dbReference type="ChEBI" id="CHEBI:195366"/>
    </ligand>
</feature>
<dbReference type="EMBL" id="AXZF01000054">
    <property type="protein sequence ID" value="ERT68588.1"/>
    <property type="molecule type" value="Genomic_DNA"/>
</dbReference>
<evidence type="ECO:0000256" key="3">
    <source>
        <dbReference type="ARBA" id="ARBA00022755"/>
    </source>
</evidence>
<accession>U7VCR4</accession>
<dbReference type="GO" id="GO:0005829">
    <property type="term" value="C:cytosol"/>
    <property type="evidence" value="ECO:0007669"/>
    <property type="project" value="TreeGrafter"/>
</dbReference>
<dbReference type="GO" id="GO:0004644">
    <property type="term" value="F:phosphoribosylglycinamide formyltransferase activity"/>
    <property type="evidence" value="ECO:0007669"/>
    <property type="project" value="UniProtKB-UniRule"/>
</dbReference>
<dbReference type="HOGENOM" id="CLU_038395_1_3_0"/>
<dbReference type="GO" id="GO:0006189">
    <property type="term" value="P:'de novo' IMP biosynthetic process"/>
    <property type="evidence" value="ECO:0007669"/>
    <property type="project" value="UniProtKB-UniRule"/>
</dbReference>
<feature type="binding site" evidence="4">
    <location>
        <position position="66"/>
    </location>
    <ligand>
        <name>(6R)-10-formyltetrahydrofolate</name>
        <dbReference type="ChEBI" id="CHEBI:195366"/>
    </ligand>
</feature>
<comment type="function">
    <text evidence="4">Catalyzes the transfer of a formyl group from 10-formyltetrahydrofolate to 5-phospho-ribosyl-glycinamide (GAR), producing 5-phospho-ribosyl-N-formylglycinamide (FGAR) and tetrahydrofolate.</text>
</comment>
<evidence type="ECO:0000313" key="7">
    <source>
        <dbReference type="Proteomes" id="UP000017081"/>
    </source>
</evidence>
<evidence type="ECO:0000256" key="1">
    <source>
        <dbReference type="ARBA" id="ARBA00005054"/>
    </source>
</evidence>
<dbReference type="InterPro" id="IPR036477">
    <property type="entry name" value="Formyl_transf_N_sf"/>
</dbReference>
<sequence>MVKIAVFASGNGGNFQRIVEAQKSGEGKGYEVKVLIVDKESAYAIERAKSLGIPYYFINPKEYNTKMEFEEKIIDILKKSEIEYIVLAGYMRIISPILLEEYFNKIINIHPAYLPEFPGKDGIGDAYKARASKTGVTIHYVDSGVDTGEIIYQERLKIDPQWGLEDLKNKIHEIEHRIYPMILTKLFKKGE</sequence>
<reference evidence="6 7" key="1">
    <citation type="submission" date="2013-08" db="EMBL/GenBank/DDBJ databases">
        <authorList>
            <person name="Weinstock G."/>
            <person name="Sodergren E."/>
            <person name="Wylie T."/>
            <person name="Fulton L."/>
            <person name="Fulton R."/>
            <person name="Fronick C."/>
            <person name="O'Laughlin M."/>
            <person name="Godfrey J."/>
            <person name="Miner T."/>
            <person name="Herter B."/>
            <person name="Appelbaum E."/>
            <person name="Cordes M."/>
            <person name="Lek S."/>
            <person name="Wollam A."/>
            <person name="Pepin K.H."/>
            <person name="Palsikar V.B."/>
            <person name="Mitreva M."/>
            <person name="Wilson R.K."/>
        </authorList>
    </citation>
    <scope>NUCLEOTIDE SEQUENCE [LARGE SCALE GENOMIC DNA]</scope>
    <source>
        <strain evidence="6 7">ATCC BAA-474</strain>
    </source>
</reference>
<dbReference type="AlphaFoldDB" id="U7VCR4"/>
<dbReference type="Proteomes" id="UP000017081">
    <property type="component" value="Unassembled WGS sequence"/>
</dbReference>
<comment type="similarity">
    <text evidence="4">Belongs to the GART family.</text>
</comment>
<feature type="site" description="Raises pKa of active site His" evidence="4">
    <location>
        <position position="146"/>
    </location>
</feature>
<evidence type="ECO:0000256" key="4">
    <source>
        <dbReference type="HAMAP-Rule" id="MF_01930"/>
    </source>
</evidence>
<dbReference type="InterPro" id="IPR002376">
    <property type="entry name" value="Formyl_transf_N"/>
</dbReference>
<dbReference type="STRING" id="1319815.HMPREF0202_01396"/>
<proteinExistence type="inferred from homology"/>
<dbReference type="SUPFAM" id="SSF53328">
    <property type="entry name" value="Formyltransferase"/>
    <property type="match status" value="1"/>
</dbReference>
<dbReference type="UniPathway" id="UPA00074">
    <property type="reaction ID" value="UER00126"/>
</dbReference>
<dbReference type="Pfam" id="PF00551">
    <property type="entry name" value="Formyl_trans_N"/>
    <property type="match status" value="1"/>
</dbReference>
<dbReference type="RefSeq" id="WP_023050934.1">
    <property type="nucleotide sequence ID" value="NZ_CP173065.2"/>
</dbReference>
<dbReference type="PATRIC" id="fig|1319815.3.peg.1342"/>
<dbReference type="NCBIfam" id="TIGR00639">
    <property type="entry name" value="PurN"/>
    <property type="match status" value="1"/>
</dbReference>
<comment type="caution">
    <text evidence="6">The sequence shown here is derived from an EMBL/GenBank/DDBJ whole genome shotgun (WGS) entry which is preliminary data.</text>
</comment>
<keyword evidence="7" id="KW-1185">Reference proteome</keyword>
<name>U7VCR4_9FUSO</name>
<evidence type="ECO:0000256" key="2">
    <source>
        <dbReference type="ARBA" id="ARBA00022679"/>
    </source>
</evidence>
<keyword evidence="2 4" id="KW-0808">Transferase</keyword>
<dbReference type="Gene3D" id="3.40.50.170">
    <property type="entry name" value="Formyl transferase, N-terminal domain"/>
    <property type="match status" value="1"/>
</dbReference>
<dbReference type="HAMAP" id="MF_01930">
    <property type="entry name" value="PurN"/>
    <property type="match status" value="1"/>
</dbReference>
<comment type="caution">
    <text evidence="4">Lacks conserved residue(s) required for the propagation of feature annotation.</text>
</comment>
<comment type="catalytic activity">
    <reaction evidence="4">
        <text>N(1)-(5-phospho-beta-D-ribosyl)glycinamide + (6R)-10-formyltetrahydrofolate = N(2)-formyl-N(1)-(5-phospho-beta-D-ribosyl)glycinamide + (6S)-5,6,7,8-tetrahydrofolate + H(+)</text>
        <dbReference type="Rhea" id="RHEA:15053"/>
        <dbReference type="ChEBI" id="CHEBI:15378"/>
        <dbReference type="ChEBI" id="CHEBI:57453"/>
        <dbReference type="ChEBI" id="CHEBI:143788"/>
        <dbReference type="ChEBI" id="CHEBI:147286"/>
        <dbReference type="ChEBI" id="CHEBI:195366"/>
        <dbReference type="EC" id="2.1.2.2"/>
    </reaction>
</comment>
<keyword evidence="3 4" id="KW-0658">Purine biosynthesis</keyword>